<comment type="caution">
    <text evidence="1">The sequence shown here is derived from an EMBL/GenBank/DDBJ whole genome shotgun (WGS) entry which is preliminary data.</text>
</comment>
<name>A0A1F8EBM8_9BACT</name>
<reference evidence="1 2" key="1">
    <citation type="journal article" date="2016" name="Nat. Commun.">
        <title>Thousands of microbial genomes shed light on interconnected biogeochemical processes in an aquifer system.</title>
        <authorList>
            <person name="Anantharaman K."/>
            <person name="Brown C.T."/>
            <person name="Hug L.A."/>
            <person name="Sharon I."/>
            <person name="Castelle C.J."/>
            <person name="Probst A.J."/>
            <person name="Thomas B.C."/>
            <person name="Singh A."/>
            <person name="Wilkins M.J."/>
            <person name="Karaoz U."/>
            <person name="Brodie E.L."/>
            <person name="Williams K.H."/>
            <person name="Hubbard S.S."/>
            <person name="Banfield J.F."/>
        </authorList>
    </citation>
    <scope>NUCLEOTIDE SEQUENCE [LARGE SCALE GENOMIC DNA]</scope>
</reference>
<dbReference type="Gene3D" id="1.10.1670.10">
    <property type="entry name" value="Helix-hairpin-Helix base-excision DNA repair enzymes (C-terminal)"/>
    <property type="match status" value="1"/>
</dbReference>
<accession>A0A1F8EBM8</accession>
<dbReference type="GO" id="GO:0003824">
    <property type="term" value="F:catalytic activity"/>
    <property type="evidence" value="ECO:0007669"/>
    <property type="project" value="InterPro"/>
</dbReference>
<dbReference type="EMBL" id="MGIZ01000053">
    <property type="protein sequence ID" value="OGM97395.1"/>
    <property type="molecule type" value="Genomic_DNA"/>
</dbReference>
<dbReference type="InterPro" id="IPR023170">
    <property type="entry name" value="HhH_base_excis_C"/>
</dbReference>
<gene>
    <name evidence="1" type="ORF">A2817_03270</name>
</gene>
<organism evidence="1 2">
    <name type="scientific">Candidatus Yanofskybacteria bacterium RIFCSPHIGHO2_01_FULL_39_8b</name>
    <dbReference type="NCBI Taxonomy" id="1802659"/>
    <lineage>
        <taxon>Bacteria</taxon>
        <taxon>Candidatus Yanofskyibacteriota</taxon>
    </lineage>
</organism>
<sequence length="314" mass="36071">MAEVNIEVVRKVSDKIKALPLSSHFLTFVDNKDQFPEVGADGVVCYFTAITVQNYGFWIGDEKGYVRPLQGEIGGKKLKGSDLLMALSMKAYREIGPEFFSPENLSDLSFDDFCRWIPEEFGFQDLLARYNLAVDYGRHCVRNNISLDILVERANYSENPLGSFLGQTSAMPGYNADGFFKKNLLLAMILANRPEHFLKIKSDDLKYPIVDYHLMRVALRLGLISLNFAEWNLISKREWVNESFEGSIRQKTFQAIRKIIESSNKSMSEIDFLLWSARRYCPEMTEPDCPKCALNDVCQKKIELFQPVFRTTNY</sequence>
<evidence type="ECO:0008006" key="3">
    <source>
        <dbReference type="Google" id="ProtNLM"/>
    </source>
</evidence>
<dbReference type="Proteomes" id="UP000177594">
    <property type="component" value="Unassembled WGS sequence"/>
</dbReference>
<evidence type="ECO:0000313" key="1">
    <source>
        <dbReference type="EMBL" id="OGM97395.1"/>
    </source>
</evidence>
<dbReference type="GO" id="GO:0006281">
    <property type="term" value="P:DNA repair"/>
    <property type="evidence" value="ECO:0007669"/>
    <property type="project" value="InterPro"/>
</dbReference>
<dbReference type="AlphaFoldDB" id="A0A1F8EBM8"/>
<dbReference type="SUPFAM" id="SSF48150">
    <property type="entry name" value="DNA-glycosylase"/>
    <property type="match status" value="1"/>
</dbReference>
<protein>
    <recommendedName>
        <fullName evidence="3">HhH-GPD domain-containing protein</fullName>
    </recommendedName>
</protein>
<dbReference type="InterPro" id="IPR011257">
    <property type="entry name" value="DNA_glycosylase"/>
</dbReference>
<proteinExistence type="predicted"/>
<evidence type="ECO:0000313" key="2">
    <source>
        <dbReference type="Proteomes" id="UP000177594"/>
    </source>
</evidence>